<feature type="compositionally biased region" description="Polar residues" evidence="1">
    <location>
        <begin position="36"/>
        <end position="50"/>
    </location>
</feature>
<reference evidence="2 3" key="1">
    <citation type="submission" date="2013-11" db="EMBL/GenBank/DDBJ databases">
        <title>Opisthorchis viverrini - life in the bile duct.</title>
        <authorList>
            <person name="Young N.D."/>
            <person name="Nagarajan N."/>
            <person name="Lin S.J."/>
            <person name="Korhonen P.K."/>
            <person name="Jex A.R."/>
            <person name="Hall R.S."/>
            <person name="Safavi-Hemami H."/>
            <person name="Kaewkong W."/>
            <person name="Bertrand D."/>
            <person name="Gao S."/>
            <person name="Seet Q."/>
            <person name="Wongkham S."/>
            <person name="Teh B.T."/>
            <person name="Wongkham C."/>
            <person name="Intapan P.M."/>
            <person name="Maleewong W."/>
            <person name="Yang X."/>
            <person name="Hu M."/>
            <person name="Wang Z."/>
            <person name="Hofmann A."/>
            <person name="Sternberg P.W."/>
            <person name="Tan P."/>
            <person name="Wang J."/>
            <person name="Gasser R.B."/>
        </authorList>
    </citation>
    <scope>NUCLEOTIDE SEQUENCE [LARGE SCALE GENOMIC DNA]</scope>
</reference>
<keyword evidence="3" id="KW-1185">Reference proteome</keyword>
<dbReference type="CTD" id="20319287"/>
<evidence type="ECO:0000313" key="2">
    <source>
        <dbReference type="EMBL" id="KER27986.1"/>
    </source>
</evidence>
<evidence type="ECO:0000313" key="3">
    <source>
        <dbReference type="Proteomes" id="UP000054324"/>
    </source>
</evidence>
<proteinExistence type="predicted"/>
<sequence>MLQSDSINSVIDITFQAMQSGSTRKHTTRMPPPSVVSPSHRQNRTNTNRDNIPVGRSTLENPRLFLGHVASVFPDHYTAALTGSTGP</sequence>
<dbReference type="RefSeq" id="XP_009168286.1">
    <property type="nucleotide sequence ID" value="XM_009170022.1"/>
</dbReference>
<evidence type="ECO:0000256" key="1">
    <source>
        <dbReference type="SAM" id="MobiDB-lite"/>
    </source>
</evidence>
<feature type="region of interest" description="Disordered" evidence="1">
    <location>
        <begin position="18"/>
        <end position="57"/>
    </location>
</feature>
<dbReference type="AlphaFoldDB" id="A0A074ZLM3"/>
<dbReference type="KEGG" id="ovi:T265_05105"/>
<gene>
    <name evidence="2" type="ORF">T265_05105</name>
</gene>
<organism evidence="2 3">
    <name type="scientific">Opisthorchis viverrini</name>
    <name type="common">Southeast Asian liver fluke</name>
    <dbReference type="NCBI Taxonomy" id="6198"/>
    <lineage>
        <taxon>Eukaryota</taxon>
        <taxon>Metazoa</taxon>
        <taxon>Spiralia</taxon>
        <taxon>Lophotrochozoa</taxon>
        <taxon>Platyhelminthes</taxon>
        <taxon>Trematoda</taxon>
        <taxon>Digenea</taxon>
        <taxon>Opisthorchiida</taxon>
        <taxon>Opisthorchiata</taxon>
        <taxon>Opisthorchiidae</taxon>
        <taxon>Opisthorchis</taxon>
    </lineage>
</organism>
<dbReference type="Proteomes" id="UP000054324">
    <property type="component" value="Unassembled WGS sequence"/>
</dbReference>
<name>A0A074ZLM3_OPIVI</name>
<protein>
    <submittedName>
        <fullName evidence="2">Uncharacterized protein</fullName>
    </submittedName>
</protein>
<dbReference type="GeneID" id="20319287"/>
<accession>A0A074ZLM3</accession>
<dbReference type="EMBL" id="KL596710">
    <property type="protein sequence ID" value="KER27986.1"/>
    <property type="molecule type" value="Genomic_DNA"/>
</dbReference>